<feature type="signal peptide" evidence="2">
    <location>
        <begin position="1"/>
        <end position="19"/>
    </location>
</feature>
<evidence type="ECO:0000313" key="4">
    <source>
        <dbReference type="Proteomes" id="UP001303115"/>
    </source>
</evidence>
<evidence type="ECO:0000256" key="2">
    <source>
        <dbReference type="SAM" id="SignalP"/>
    </source>
</evidence>
<proteinExistence type="predicted"/>
<sequence length="279" mass="28764">MRNHGIAVAILQLLTAAAAQENNFFKWNSPRANLTADHVRRQSPPPGYHPEFGACGSGTTCENACGPNWESCQASTSLSLFCYNKVDLKQTCCENGSGRACDDGFYCAWQEFGGKVWCCENGQSLEECGVPQSSSSTTSSPTSSGGPSTTTSASSTSASSTTENTSNTATGTETLSTTGSCPAETVTKTVISTISIAATTVTVTEPGGDCSPSTSLSHTSHPHSTSGSGTITVPPLSSSTSHRPPINTTTTRTIVTAGAGDLSVNALGFALVLLPLLWF</sequence>
<comment type="caution">
    <text evidence="3">The sequence shown here is derived from an EMBL/GenBank/DDBJ whole genome shotgun (WGS) entry which is preliminary data.</text>
</comment>
<protein>
    <submittedName>
        <fullName evidence="3">Uncharacterized protein</fullName>
    </submittedName>
</protein>
<feature type="region of interest" description="Disordered" evidence="1">
    <location>
        <begin position="130"/>
        <end position="180"/>
    </location>
</feature>
<reference evidence="4" key="1">
    <citation type="journal article" date="2023" name="Mol. Phylogenet. Evol.">
        <title>Genome-scale phylogeny and comparative genomics of the fungal order Sordariales.</title>
        <authorList>
            <person name="Hensen N."/>
            <person name="Bonometti L."/>
            <person name="Westerberg I."/>
            <person name="Brannstrom I.O."/>
            <person name="Guillou S."/>
            <person name="Cros-Aarteil S."/>
            <person name="Calhoun S."/>
            <person name="Haridas S."/>
            <person name="Kuo A."/>
            <person name="Mondo S."/>
            <person name="Pangilinan J."/>
            <person name="Riley R."/>
            <person name="LaButti K."/>
            <person name="Andreopoulos B."/>
            <person name="Lipzen A."/>
            <person name="Chen C."/>
            <person name="Yan M."/>
            <person name="Daum C."/>
            <person name="Ng V."/>
            <person name="Clum A."/>
            <person name="Steindorff A."/>
            <person name="Ohm R.A."/>
            <person name="Martin F."/>
            <person name="Silar P."/>
            <person name="Natvig D.O."/>
            <person name="Lalanne C."/>
            <person name="Gautier V."/>
            <person name="Ament-Velasquez S.L."/>
            <person name="Kruys A."/>
            <person name="Hutchinson M.I."/>
            <person name="Powell A.J."/>
            <person name="Barry K."/>
            <person name="Miller A.N."/>
            <person name="Grigoriev I.V."/>
            <person name="Debuchy R."/>
            <person name="Gladieux P."/>
            <person name="Hiltunen Thoren M."/>
            <person name="Johannesson H."/>
        </authorList>
    </citation>
    <scope>NUCLEOTIDE SEQUENCE [LARGE SCALE GENOMIC DNA]</scope>
    <source>
        <strain evidence="4">CBS 284.82</strain>
    </source>
</reference>
<keyword evidence="2" id="KW-0732">Signal</keyword>
<gene>
    <name evidence="3" type="ORF">C8A01DRAFT_51241</name>
</gene>
<feature type="chain" id="PRO_5042994842" evidence="2">
    <location>
        <begin position="20"/>
        <end position="279"/>
    </location>
</feature>
<accession>A0AAN6SLS7</accession>
<evidence type="ECO:0000313" key="3">
    <source>
        <dbReference type="EMBL" id="KAK4031800.1"/>
    </source>
</evidence>
<feature type="compositionally biased region" description="Low complexity" evidence="1">
    <location>
        <begin position="133"/>
        <end position="180"/>
    </location>
</feature>
<dbReference type="EMBL" id="MU854699">
    <property type="protein sequence ID" value="KAK4031800.1"/>
    <property type="molecule type" value="Genomic_DNA"/>
</dbReference>
<dbReference type="Proteomes" id="UP001303115">
    <property type="component" value="Unassembled WGS sequence"/>
</dbReference>
<feature type="compositionally biased region" description="Low complexity" evidence="1">
    <location>
        <begin position="211"/>
        <end position="230"/>
    </location>
</feature>
<name>A0AAN6SLS7_9PEZI</name>
<organism evidence="3 4">
    <name type="scientific">Parachaetomium inaequale</name>
    <dbReference type="NCBI Taxonomy" id="2588326"/>
    <lineage>
        <taxon>Eukaryota</taxon>
        <taxon>Fungi</taxon>
        <taxon>Dikarya</taxon>
        <taxon>Ascomycota</taxon>
        <taxon>Pezizomycotina</taxon>
        <taxon>Sordariomycetes</taxon>
        <taxon>Sordariomycetidae</taxon>
        <taxon>Sordariales</taxon>
        <taxon>Chaetomiaceae</taxon>
        <taxon>Parachaetomium</taxon>
    </lineage>
</organism>
<keyword evidence="4" id="KW-1185">Reference proteome</keyword>
<feature type="region of interest" description="Disordered" evidence="1">
    <location>
        <begin position="203"/>
        <end position="248"/>
    </location>
</feature>
<dbReference type="AlphaFoldDB" id="A0AAN6SLS7"/>
<evidence type="ECO:0000256" key="1">
    <source>
        <dbReference type="SAM" id="MobiDB-lite"/>
    </source>
</evidence>